<dbReference type="SUPFAM" id="SSF63825">
    <property type="entry name" value="YWTD domain"/>
    <property type="match status" value="1"/>
</dbReference>
<dbReference type="EMBL" id="UGYW01000002">
    <property type="protein sequence ID" value="SUJ13113.1"/>
    <property type="molecule type" value="Genomic_DNA"/>
</dbReference>
<dbReference type="RefSeq" id="WP_115170168.1">
    <property type="nucleotide sequence ID" value="NZ_UGYW01000002.1"/>
</dbReference>
<dbReference type="AlphaFoldDB" id="A0A380C4U6"/>
<proteinExistence type="predicted"/>
<protein>
    <submittedName>
        <fullName evidence="1">Uncharacterized protein</fullName>
    </submittedName>
</protein>
<sequence length="352" mass="41435">MKVSEFFQKEKNSLRFYEDLDRKYIVDDLLWIETKTFYTWDSLDTDRIDFLTYLLLCDKVNYLELTTLKWKEIAEKMSRRYFTLIQSDSSELELKLKCQRLNYLIQIFIDGSDSVIENTKFFNSNTYYYPWDIELLGEDMCVLESKDSVKINDKTISALSGKGLMLTQIDRYSDYVLFSSCYSDKIAISYDQGQHYQIESINKDIYRFYYAGSLGRIASDGSVYLQGDILLCRVEDMQKPWRFRVVENELFIFDWRYFGSCIIVSLASGVVRRHIFDEMFIPHDVVGHSEFYCFLDKQQGNVFWYTRDLTFVTKTLSFGYSEGRLCDPIGIKSVGDKIIVSSWLSGKINLFG</sequence>
<accession>A0A380C4U6</accession>
<organism evidence="1 2">
    <name type="scientific">Sphingobacterium spiritivorum</name>
    <name type="common">Flavobacterium spiritivorum</name>
    <dbReference type="NCBI Taxonomy" id="258"/>
    <lineage>
        <taxon>Bacteria</taxon>
        <taxon>Pseudomonadati</taxon>
        <taxon>Bacteroidota</taxon>
        <taxon>Sphingobacteriia</taxon>
        <taxon>Sphingobacteriales</taxon>
        <taxon>Sphingobacteriaceae</taxon>
        <taxon>Sphingobacterium</taxon>
    </lineage>
</organism>
<reference evidence="1 2" key="1">
    <citation type="submission" date="2018-06" db="EMBL/GenBank/DDBJ databases">
        <authorList>
            <consortium name="Pathogen Informatics"/>
            <person name="Doyle S."/>
        </authorList>
    </citation>
    <scope>NUCLEOTIDE SEQUENCE [LARGE SCALE GENOMIC DNA]</scope>
    <source>
        <strain evidence="1 2">NCTC11388</strain>
    </source>
</reference>
<evidence type="ECO:0000313" key="2">
    <source>
        <dbReference type="Proteomes" id="UP000254893"/>
    </source>
</evidence>
<dbReference type="Proteomes" id="UP000254893">
    <property type="component" value="Unassembled WGS sequence"/>
</dbReference>
<evidence type="ECO:0000313" key="1">
    <source>
        <dbReference type="EMBL" id="SUJ13113.1"/>
    </source>
</evidence>
<name>A0A380C4U6_SPHSI</name>
<gene>
    <name evidence="1" type="ORF">NCTC11388_02253</name>
</gene>